<feature type="compositionally biased region" description="Basic and acidic residues" evidence="2">
    <location>
        <begin position="900"/>
        <end position="911"/>
    </location>
</feature>
<dbReference type="Proteomes" id="UP000654075">
    <property type="component" value="Unassembled WGS sequence"/>
</dbReference>
<comment type="caution">
    <text evidence="4">The sequence shown here is derived from an EMBL/GenBank/DDBJ whole genome shotgun (WGS) entry which is preliminary data.</text>
</comment>
<dbReference type="PANTHER" id="PTHR13561:SF20">
    <property type="entry name" value="DNA TOPOISOMERASE 2-BINDING PROTEIN 1"/>
    <property type="match status" value="1"/>
</dbReference>
<keyword evidence="5" id="KW-1185">Reference proteome</keyword>
<dbReference type="Pfam" id="PF00533">
    <property type="entry name" value="BRCT"/>
    <property type="match status" value="1"/>
</dbReference>
<evidence type="ECO:0000313" key="4">
    <source>
        <dbReference type="EMBL" id="CAE8618683.1"/>
    </source>
</evidence>
<dbReference type="InterPro" id="IPR036420">
    <property type="entry name" value="BRCT_dom_sf"/>
</dbReference>
<evidence type="ECO:0000259" key="3">
    <source>
        <dbReference type="PROSITE" id="PS50172"/>
    </source>
</evidence>
<proteinExistence type="predicted"/>
<keyword evidence="1" id="KW-0677">Repeat</keyword>
<reference evidence="4" key="1">
    <citation type="submission" date="2021-02" db="EMBL/GenBank/DDBJ databases">
        <authorList>
            <person name="Dougan E. K."/>
            <person name="Rhodes N."/>
            <person name="Thang M."/>
            <person name="Chan C."/>
        </authorList>
    </citation>
    <scope>NUCLEOTIDE SEQUENCE</scope>
</reference>
<dbReference type="GO" id="GO:0033314">
    <property type="term" value="P:mitotic DNA replication checkpoint signaling"/>
    <property type="evidence" value="ECO:0007669"/>
    <property type="project" value="TreeGrafter"/>
</dbReference>
<evidence type="ECO:0000313" key="5">
    <source>
        <dbReference type="Proteomes" id="UP000654075"/>
    </source>
</evidence>
<dbReference type="Gene3D" id="3.40.50.10190">
    <property type="entry name" value="BRCT domain"/>
    <property type="match status" value="2"/>
</dbReference>
<feature type="compositionally biased region" description="Basic and acidic residues" evidence="2">
    <location>
        <begin position="876"/>
        <end position="888"/>
    </location>
</feature>
<dbReference type="CDD" id="cd00027">
    <property type="entry name" value="BRCT"/>
    <property type="match status" value="2"/>
</dbReference>
<name>A0A813G223_POLGL</name>
<feature type="domain" description="BRCT" evidence="3">
    <location>
        <begin position="598"/>
        <end position="691"/>
    </location>
</feature>
<dbReference type="PROSITE" id="PS50172">
    <property type="entry name" value="BRCT"/>
    <property type="match status" value="2"/>
</dbReference>
<dbReference type="GO" id="GO:0006270">
    <property type="term" value="P:DNA replication initiation"/>
    <property type="evidence" value="ECO:0007669"/>
    <property type="project" value="TreeGrafter"/>
</dbReference>
<dbReference type="OMA" id="LANHHIC"/>
<sequence>MESLVLDVPTTPRTRDVLQSLQGQLPLALYLSPRIPKLRAAVLQELILREPRLAWISDSEDGALHVLPDFELEELAALERRKKRVVGLPFVERFLKTPEVLNKVPALPLFDLIYNSPGAICCSGLAQDARIRCSALARWVGAKFAEDLGPEVSLLVTARVSLHPDSKYQAALKGRLPIVRSSYLEAMWQAKHEVKMEPHLLPTLAGLAICFEPGEVKELCQRQAVAHGAVSTSLDKAEIVIVTDVSRTLYREARKIGLLAAPPLWLERCLQLRRCMPIAGELEVPQPGAVSSGSPAHVESNCGTTLMSCVLCLLYIEPGRQRDTAKALAWRCGALSTLDPADKAITHVLFHALPNTLVYVSVPVDEDRVSFLDVSWLEACLSKKARESAFTKQRVAYNPSCDTAHAAALGRSCSRGLGRTLSTTLDEAGTLKRRGSETGLIPIMPPPQPVGGAVEPGLSADATAGGAVGPADTVAATTVKPTVPTGVFAGLVLGLVGWPTFLEAEEQALVQLICSHGGTAVHVLPVCSAPFRSVLSEKLDVCVCHGNGQPPFQASEWSSVALATAHWVQACVADTILHPRSSFPHFEPGRGPFPLSNMSECTVRITALDSSRESHRQRARLEELIQALGAKVAQQTTRWSETTHVVCVLPALTDSRLAESARKRQIPLVSAQWLFACFNSSGRQPEEQYSVKVDGSQAADGRDYFFNPESAEGATGGVAALLTSFAATVLANHHICISTSALGSHPKLPQMADELGAARVRVDTWRSVAELRALLEESTTKNPLGQMVALLDKEQVCGVDEELASFLDALNPESRSIFVLPSWLSETYSQRRRLPLDSFAALPAAGVETQTSPKKPRLEAPEALYAWQPAESKRLEQLSEEARAREMQSKAQQKVNEGLRLAELRREPSRS</sequence>
<protein>
    <recommendedName>
        <fullName evidence="3">BRCT domain-containing protein</fullName>
    </recommendedName>
</protein>
<dbReference type="InterPro" id="IPR001357">
    <property type="entry name" value="BRCT_dom"/>
</dbReference>
<feature type="domain" description="BRCT" evidence="3">
    <location>
        <begin position="141"/>
        <end position="201"/>
    </location>
</feature>
<dbReference type="EMBL" id="CAJNNV010026633">
    <property type="protein sequence ID" value="CAE8618683.1"/>
    <property type="molecule type" value="Genomic_DNA"/>
</dbReference>
<dbReference type="AlphaFoldDB" id="A0A813G223"/>
<organism evidence="4 5">
    <name type="scientific">Polarella glacialis</name>
    <name type="common">Dinoflagellate</name>
    <dbReference type="NCBI Taxonomy" id="89957"/>
    <lineage>
        <taxon>Eukaryota</taxon>
        <taxon>Sar</taxon>
        <taxon>Alveolata</taxon>
        <taxon>Dinophyceae</taxon>
        <taxon>Suessiales</taxon>
        <taxon>Suessiaceae</taxon>
        <taxon>Polarella</taxon>
    </lineage>
</organism>
<feature type="region of interest" description="Disordered" evidence="2">
    <location>
        <begin position="876"/>
        <end position="911"/>
    </location>
</feature>
<dbReference type="OrthoDB" id="412286at2759"/>
<dbReference type="GO" id="GO:0007095">
    <property type="term" value="P:mitotic G2 DNA damage checkpoint signaling"/>
    <property type="evidence" value="ECO:0007669"/>
    <property type="project" value="TreeGrafter"/>
</dbReference>
<dbReference type="SUPFAM" id="SSF52113">
    <property type="entry name" value="BRCT domain"/>
    <property type="match status" value="3"/>
</dbReference>
<evidence type="ECO:0000256" key="2">
    <source>
        <dbReference type="SAM" id="MobiDB-lite"/>
    </source>
</evidence>
<gene>
    <name evidence="4" type="ORF">PGLA1383_LOCUS36286</name>
</gene>
<evidence type="ECO:0000256" key="1">
    <source>
        <dbReference type="ARBA" id="ARBA00022737"/>
    </source>
</evidence>
<dbReference type="SMART" id="SM00292">
    <property type="entry name" value="BRCT"/>
    <property type="match status" value="5"/>
</dbReference>
<accession>A0A813G223</accession>
<dbReference type="PANTHER" id="PTHR13561">
    <property type="entry name" value="DNA REPLICATION REGULATOR DPB11-RELATED"/>
    <property type="match status" value="1"/>
</dbReference>